<keyword evidence="6" id="KW-0735">Signal-anchor</keyword>
<name>A0A061RU97_9CHLO</name>
<keyword evidence="10" id="KW-1015">Disulfide bond</keyword>
<evidence type="ECO:0000256" key="4">
    <source>
        <dbReference type="ARBA" id="ARBA00022679"/>
    </source>
</evidence>
<feature type="region of interest" description="Disordered" evidence="14">
    <location>
        <begin position="360"/>
        <end position="402"/>
    </location>
</feature>
<reference evidence="15" key="1">
    <citation type="submission" date="2014-05" db="EMBL/GenBank/DDBJ databases">
        <title>The transcriptome of the halophilic microalga Tetraselmis sp. GSL018 isolated from the Great Salt Lake, Utah.</title>
        <authorList>
            <person name="Jinkerson R.E."/>
            <person name="D'Adamo S."/>
            <person name="Posewitz M.C."/>
        </authorList>
    </citation>
    <scope>NUCLEOTIDE SEQUENCE</scope>
    <source>
        <strain evidence="15">GSL018</strain>
    </source>
</reference>
<comment type="similarity">
    <text evidence="2">Belongs to the glycosyltransferase 29 family.</text>
</comment>
<keyword evidence="11" id="KW-0325">Glycoprotein</keyword>
<evidence type="ECO:0000256" key="2">
    <source>
        <dbReference type="ARBA" id="ARBA00006003"/>
    </source>
</evidence>
<keyword evidence="9" id="KW-0472">Membrane</keyword>
<dbReference type="GO" id="GO:0032580">
    <property type="term" value="C:Golgi cisterna membrane"/>
    <property type="evidence" value="ECO:0007669"/>
    <property type="project" value="UniProtKB-SubCell"/>
</dbReference>
<keyword evidence="3 15" id="KW-0328">Glycosyltransferase</keyword>
<evidence type="ECO:0000256" key="12">
    <source>
        <dbReference type="ARBA" id="ARBA00034249"/>
    </source>
</evidence>
<dbReference type="InterPro" id="IPR001675">
    <property type="entry name" value="Glyco_trans_29"/>
</dbReference>
<dbReference type="Pfam" id="PF00777">
    <property type="entry name" value="Glyco_transf_29"/>
    <property type="match status" value="2"/>
</dbReference>
<dbReference type="EMBL" id="GBEZ01011508">
    <property type="protein sequence ID" value="JAC74285.1"/>
    <property type="molecule type" value="Transcribed_RNA"/>
</dbReference>
<dbReference type="GO" id="GO:0097503">
    <property type="term" value="P:sialylation"/>
    <property type="evidence" value="ECO:0007669"/>
    <property type="project" value="TreeGrafter"/>
</dbReference>
<evidence type="ECO:0000256" key="5">
    <source>
        <dbReference type="ARBA" id="ARBA00022692"/>
    </source>
</evidence>
<dbReference type="EC" id="2.4.3.1" evidence="13"/>
<gene>
    <name evidence="15" type="primary">SIAT6</name>
    <name evidence="15" type="ORF">TSPGSL018_26388</name>
</gene>
<feature type="region of interest" description="Disordered" evidence="14">
    <location>
        <begin position="1"/>
        <end position="93"/>
    </location>
</feature>
<keyword evidence="7" id="KW-1133">Transmembrane helix</keyword>
<comment type="catalytic activity">
    <reaction evidence="12">
        <text>a beta-D-galactoside + CMP-N-acetyl-beta-neuraminate = an N-acetyl-alpha-neuraminyl-(2-&gt;6)-beta-D-galactosyl derivative + CMP + H(+)</text>
        <dbReference type="Rhea" id="RHEA:52104"/>
        <dbReference type="ChEBI" id="CHEBI:15378"/>
        <dbReference type="ChEBI" id="CHEBI:28034"/>
        <dbReference type="ChEBI" id="CHEBI:57812"/>
        <dbReference type="ChEBI" id="CHEBI:60377"/>
        <dbReference type="ChEBI" id="CHEBI:136398"/>
        <dbReference type="EC" id="2.4.3.1"/>
    </reaction>
</comment>
<evidence type="ECO:0000256" key="7">
    <source>
        <dbReference type="ARBA" id="ARBA00022989"/>
    </source>
</evidence>
<accession>A0A061RU97</accession>
<comment type="subcellular location">
    <subcellularLocation>
        <location evidence="1">Golgi apparatus</location>
        <location evidence="1">Golgi stack membrane</location>
        <topology evidence="1">Single-pass type II membrane protein</topology>
    </subcellularLocation>
</comment>
<evidence type="ECO:0000256" key="14">
    <source>
        <dbReference type="SAM" id="MobiDB-lite"/>
    </source>
</evidence>
<dbReference type="PANTHER" id="PTHR46059">
    <property type="entry name" value="BETA-GALACTOSIDE ALPHA-2,6-SIALYLTRANSFERASE"/>
    <property type="match status" value="1"/>
</dbReference>
<evidence type="ECO:0000256" key="8">
    <source>
        <dbReference type="ARBA" id="ARBA00023034"/>
    </source>
</evidence>
<sequence length="402" mass="43270">MPHVPEASLRPAEQRAQPASKGSQAAVPLLSIASTDPVMPALSKGSSRPRPRAAAQPQDRRGERAEQTSIKGAGTGAAAAPRTRSRPKEKVLDGDMAKAAAVVDGLVFPKTAKWRRRAPRIVVNKKDSEDKFIKSKAYVSSLPAEDLRENRHKTCAVVGNGGAMLSKPWGSSIDRHDAVFRFNDGPTEGFERHVGSKTTYRLTNNKWTHFYSKKHPRGASEENIVLFGHGSAGLGAHLVHEFPGESVLLLAPEFASQARGQYKQGQAALSSMGVVEVHGRNSAPTGIEGIFMALALCQRVHLYGFGVERDPSVPYHYHDKVRGVEAAHSFGFQALLLKLLKFRDIFALCVPGHDTEECLSPELSDPSAYDRAVKSMESAGGGAARGSSLRGRGTTPAADDEP</sequence>
<dbReference type="CDD" id="cd19952">
    <property type="entry name" value="GT29"/>
    <property type="match status" value="1"/>
</dbReference>
<dbReference type="InterPro" id="IPR038578">
    <property type="entry name" value="GT29-like_sf"/>
</dbReference>
<proteinExistence type="inferred from homology"/>
<keyword evidence="4 15" id="KW-0808">Transferase</keyword>
<evidence type="ECO:0000256" key="3">
    <source>
        <dbReference type="ARBA" id="ARBA00022676"/>
    </source>
</evidence>
<dbReference type="PANTHER" id="PTHR46059:SF1">
    <property type="entry name" value="BETA-GALACTOSIDE ALPHA-2,6-SIALYLTRANSFERASE"/>
    <property type="match status" value="1"/>
</dbReference>
<evidence type="ECO:0000256" key="6">
    <source>
        <dbReference type="ARBA" id="ARBA00022968"/>
    </source>
</evidence>
<evidence type="ECO:0000256" key="13">
    <source>
        <dbReference type="ARBA" id="ARBA00034329"/>
    </source>
</evidence>
<evidence type="ECO:0000313" key="15">
    <source>
        <dbReference type="EMBL" id="JAC74285.1"/>
    </source>
</evidence>
<protein>
    <recommendedName>
        <fullName evidence="13">beta-galactoside alpha-(2,6)-sialyltransferase</fullName>
        <ecNumber evidence="13">2.4.3.1</ecNumber>
    </recommendedName>
</protein>
<dbReference type="GO" id="GO:0003835">
    <property type="term" value="F:beta-galactoside alpha-2,6-sialyltransferase activity"/>
    <property type="evidence" value="ECO:0007669"/>
    <property type="project" value="UniProtKB-EC"/>
</dbReference>
<keyword evidence="5" id="KW-0812">Transmembrane</keyword>
<evidence type="ECO:0000256" key="11">
    <source>
        <dbReference type="ARBA" id="ARBA00023180"/>
    </source>
</evidence>
<organism evidence="15">
    <name type="scientific">Tetraselmis sp. GSL018</name>
    <dbReference type="NCBI Taxonomy" id="582737"/>
    <lineage>
        <taxon>Eukaryota</taxon>
        <taxon>Viridiplantae</taxon>
        <taxon>Chlorophyta</taxon>
        <taxon>core chlorophytes</taxon>
        <taxon>Chlorodendrophyceae</taxon>
        <taxon>Chlorodendrales</taxon>
        <taxon>Chlorodendraceae</taxon>
        <taxon>Tetraselmis</taxon>
    </lineage>
</organism>
<evidence type="ECO:0000256" key="1">
    <source>
        <dbReference type="ARBA" id="ARBA00004447"/>
    </source>
</evidence>
<evidence type="ECO:0000256" key="10">
    <source>
        <dbReference type="ARBA" id="ARBA00023157"/>
    </source>
</evidence>
<keyword evidence="8" id="KW-0333">Golgi apparatus</keyword>
<dbReference type="AlphaFoldDB" id="A0A061RU97"/>
<evidence type="ECO:0000256" key="9">
    <source>
        <dbReference type="ARBA" id="ARBA00023136"/>
    </source>
</evidence>
<dbReference type="Gene3D" id="3.90.1480.20">
    <property type="entry name" value="Glycosyl transferase family 29"/>
    <property type="match status" value="1"/>
</dbReference>